<evidence type="ECO:0000256" key="2">
    <source>
        <dbReference type="SAM" id="SignalP"/>
    </source>
</evidence>
<feature type="compositionally biased region" description="Basic and acidic residues" evidence="1">
    <location>
        <begin position="215"/>
        <end position="229"/>
    </location>
</feature>
<dbReference type="Proteomes" id="UP000483672">
    <property type="component" value="Unassembled WGS sequence"/>
</dbReference>
<dbReference type="AlphaFoldDB" id="A0A6G1MNF4"/>
<sequence>MWLHTGLIILLYAVKQSLALNDDDNHGKDKVMTRLSSINENTPDLEEVTFTWNGVIKSMFADEKDTCLTLDILGLDGPTMIRYPQIGTRVGVYKCPSSVDNAPAYQKWFIKGRVVEGVDVEPIFEGLIRTNQVTMYGKRLCLAGRMDPGRTPLTLYGAEERHPQAKFFNWEEMQGIDVHPMFWNHNKWFTSWGVVYVDECRPGDHSQAWHIGLSPDRDNRRRYPDDPKKWTWIRPKGMPSTPCESPPNRDSNKRDGEQPEALCIHRTDAKCKPNYPYHPGLMRPYIAPERVKEQESVQWVMLGCSPSNWMLQHNFALLDSQSGNIRDSVIGTKMKDPRIPPKYVDADYLDVHLRDGQGSYSPIGKEHPNFHRS</sequence>
<gene>
    <name evidence="3" type="ORF">TWF191_001819</name>
</gene>
<evidence type="ECO:0008006" key="5">
    <source>
        <dbReference type="Google" id="ProtNLM"/>
    </source>
</evidence>
<feature type="region of interest" description="Disordered" evidence="1">
    <location>
        <begin position="212"/>
        <end position="257"/>
    </location>
</feature>
<proteinExistence type="predicted"/>
<reference evidence="3 4" key="1">
    <citation type="submission" date="2019-06" db="EMBL/GenBank/DDBJ databases">
        <authorList>
            <person name="Palmer J.M."/>
        </authorList>
    </citation>
    <scope>NUCLEOTIDE SEQUENCE [LARGE SCALE GENOMIC DNA]</scope>
    <source>
        <strain evidence="3 4">TWF191</strain>
    </source>
</reference>
<evidence type="ECO:0000313" key="4">
    <source>
        <dbReference type="Proteomes" id="UP000483672"/>
    </source>
</evidence>
<name>A0A6G1MNF4_ORBOL</name>
<accession>A0A6G1MNF4</accession>
<dbReference type="EMBL" id="WIPF01000132">
    <property type="protein sequence ID" value="KAF3205565.1"/>
    <property type="molecule type" value="Genomic_DNA"/>
</dbReference>
<feature type="signal peptide" evidence="2">
    <location>
        <begin position="1"/>
        <end position="19"/>
    </location>
</feature>
<comment type="caution">
    <text evidence="3">The sequence shown here is derived from an EMBL/GenBank/DDBJ whole genome shotgun (WGS) entry which is preliminary data.</text>
</comment>
<evidence type="ECO:0000256" key="1">
    <source>
        <dbReference type="SAM" id="MobiDB-lite"/>
    </source>
</evidence>
<organism evidence="3 4">
    <name type="scientific">Orbilia oligospora</name>
    <name type="common">Nematode-trapping fungus</name>
    <name type="synonym">Arthrobotrys oligospora</name>
    <dbReference type="NCBI Taxonomy" id="2813651"/>
    <lineage>
        <taxon>Eukaryota</taxon>
        <taxon>Fungi</taxon>
        <taxon>Dikarya</taxon>
        <taxon>Ascomycota</taxon>
        <taxon>Pezizomycotina</taxon>
        <taxon>Orbiliomycetes</taxon>
        <taxon>Orbiliales</taxon>
        <taxon>Orbiliaceae</taxon>
        <taxon>Orbilia</taxon>
    </lineage>
</organism>
<feature type="chain" id="PRO_5041133809" description="Ig-like domain-containing protein" evidence="2">
    <location>
        <begin position="20"/>
        <end position="373"/>
    </location>
</feature>
<evidence type="ECO:0000313" key="3">
    <source>
        <dbReference type="EMBL" id="KAF3205565.1"/>
    </source>
</evidence>
<protein>
    <recommendedName>
        <fullName evidence="5">Ig-like domain-containing protein</fullName>
    </recommendedName>
</protein>
<keyword evidence="2" id="KW-0732">Signal</keyword>